<dbReference type="PROSITE" id="PS51324">
    <property type="entry name" value="ERV_ALR"/>
    <property type="match status" value="1"/>
</dbReference>
<dbReference type="Gene3D" id="1.20.120.310">
    <property type="entry name" value="ERV/ALR sulfhydryl oxidase domain"/>
    <property type="match status" value="1"/>
</dbReference>
<sequence length="165" mass="19276">MADQSDMSPLHGKKPCRTCTDFKSWRKQGNRRKSTSGNASQTQETTSQEEATVECPLDRGELGRSTWNYLHTMAAYYPDKPSQEQQCEMSSFVKLFSKFFPCEDCASHLRERLQTHPPDTSNRYNFCQWMCHMHNEVNRRIGKKEFDCSKVDERWLDGWKDGSCD</sequence>
<evidence type="ECO:0000256" key="2">
    <source>
        <dbReference type="ARBA" id="ARBA00004569"/>
    </source>
</evidence>
<feature type="domain" description="ERV/ALR sulfhydryl oxidase" evidence="11">
    <location>
        <begin position="55"/>
        <end position="155"/>
    </location>
</feature>
<comment type="caution">
    <text evidence="12">The sequence shown here is derived from an EMBL/GenBank/DDBJ whole genome shotgun (WGS) entry which is preliminary data.</text>
</comment>
<dbReference type="InterPro" id="IPR017905">
    <property type="entry name" value="ERV/ALR_sulphydryl_oxidase"/>
</dbReference>
<dbReference type="InterPro" id="IPR039799">
    <property type="entry name" value="ALR/ERV"/>
</dbReference>
<keyword evidence="5 9" id="KW-0560">Oxidoreductase</keyword>
<dbReference type="Proteomes" id="UP001163046">
    <property type="component" value="Unassembled WGS sequence"/>
</dbReference>
<dbReference type="AlphaFoldDB" id="A0A9W9YGL2"/>
<dbReference type="PANTHER" id="PTHR12645">
    <property type="entry name" value="ALR/ERV"/>
    <property type="match status" value="1"/>
</dbReference>
<evidence type="ECO:0000256" key="9">
    <source>
        <dbReference type="RuleBase" id="RU371123"/>
    </source>
</evidence>
<dbReference type="FunFam" id="1.20.120.310:FF:000003">
    <property type="entry name" value="Sulfhydryl oxidase"/>
    <property type="match status" value="1"/>
</dbReference>
<dbReference type="PANTHER" id="PTHR12645:SF0">
    <property type="entry name" value="FAD-LINKED SULFHYDRYL OXIDASE ALR"/>
    <property type="match status" value="1"/>
</dbReference>
<evidence type="ECO:0000259" key="11">
    <source>
        <dbReference type="PROSITE" id="PS51324"/>
    </source>
</evidence>
<evidence type="ECO:0000256" key="7">
    <source>
        <dbReference type="ARBA" id="ARBA00023157"/>
    </source>
</evidence>
<feature type="compositionally biased region" description="Low complexity" evidence="10">
    <location>
        <begin position="39"/>
        <end position="50"/>
    </location>
</feature>
<feature type="compositionally biased region" description="Basic residues" evidence="10">
    <location>
        <begin position="25"/>
        <end position="34"/>
    </location>
</feature>
<evidence type="ECO:0000313" key="13">
    <source>
        <dbReference type="Proteomes" id="UP001163046"/>
    </source>
</evidence>
<accession>A0A9W9YGL2</accession>
<keyword evidence="13" id="KW-1185">Reference proteome</keyword>
<comment type="cofactor">
    <cofactor evidence="1 9">
        <name>FAD</name>
        <dbReference type="ChEBI" id="CHEBI:57692"/>
    </cofactor>
</comment>
<proteinExistence type="predicted"/>
<dbReference type="InterPro" id="IPR036774">
    <property type="entry name" value="ERV/ALR_sulphydryl_oxid_sf"/>
</dbReference>
<keyword evidence="7" id="KW-1015">Disulfide bond</keyword>
<dbReference type="GO" id="GO:0050660">
    <property type="term" value="F:flavin adenine dinucleotide binding"/>
    <property type="evidence" value="ECO:0007669"/>
    <property type="project" value="TreeGrafter"/>
</dbReference>
<name>A0A9W9YGL2_9CNID</name>
<keyword evidence="6" id="KW-0496">Mitochondrion</keyword>
<keyword evidence="3 9" id="KW-0285">Flavoprotein</keyword>
<dbReference type="EC" id="1.8.3.2" evidence="9"/>
<dbReference type="OrthoDB" id="17199at2759"/>
<evidence type="ECO:0000256" key="6">
    <source>
        <dbReference type="ARBA" id="ARBA00023128"/>
    </source>
</evidence>
<dbReference type="GO" id="GO:0016971">
    <property type="term" value="F:flavin-dependent sulfhydryl oxidase activity"/>
    <property type="evidence" value="ECO:0007669"/>
    <property type="project" value="InterPro"/>
</dbReference>
<evidence type="ECO:0000256" key="5">
    <source>
        <dbReference type="ARBA" id="ARBA00023002"/>
    </source>
</evidence>
<evidence type="ECO:0000256" key="10">
    <source>
        <dbReference type="SAM" id="MobiDB-lite"/>
    </source>
</evidence>
<reference evidence="12" key="1">
    <citation type="submission" date="2023-01" db="EMBL/GenBank/DDBJ databases">
        <title>Genome assembly of the deep-sea coral Lophelia pertusa.</title>
        <authorList>
            <person name="Herrera S."/>
            <person name="Cordes E."/>
        </authorList>
    </citation>
    <scope>NUCLEOTIDE SEQUENCE</scope>
    <source>
        <strain evidence="12">USNM1676648</strain>
        <tissue evidence="12">Polyp</tissue>
    </source>
</reference>
<evidence type="ECO:0000256" key="8">
    <source>
        <dbReference type="ARBA" id="ARBA00048864"/>
    </source>
</evidence>
<keyword evidence="4 9" id="KW-0274">FAD</keyword>
<comment type="catalytic activity">
    <reaction evidence="8 9">
        <text>2 R'C(R)SH + O2 = R'C(R)S-S(R)CR' + H2O2</text>
        <dbReference type="Rhea" id="RHEA:17357"/>
        <dbReference type="ChEBI" id="CHEBI:15379"/>
        <dbReference type="ChEBI" id="CHEBI:16240"/>
        <dbReference type="ChEBI" id="CHEBI:16520"/>
        <dbReference type="ChEBI" id="CHEBI:17412"/>
        <dbReference type="EC" id="1.8.3.2"/>
    </reaction>
</comment>
<gene>
    <name evidence="12" type="ORF">OS493_003170</name>
</gene>
<dbReference type="EMBL" id="MU827778">
    <property type="protein sequence ID" value="KAJ7340424.1"/>
    <property type="molecule type" value="Genomic_DNA"/>
</dbReference>
<dbReference type="Pfam" id="PF04777">
    <property type="entry name" value="Evr1_Alr"/>
    <property type="match status" value="1"/>
</dbReference>
<protein>
    <recommendedName>
        <fullName evidence="9">Sulfhydryl oxidase</fullName>
        <ecNumber evidence="9">1.8.3.2</ecNumber>
    </recommendedName>
</protein>
<feature type="region of interest" description="Disordered" evidence="10">
    <location>
        <begin position="1"/>
        <end position="55"/>
    </location>
</feature>
<dbReference type="SUPFAM" id="SSF69000">
    <property type="entry name" value="FAD-dependent thiol oxidase"/>
    <property type="match status" value="1"/>
</dbReference>
<evidence type="ECO:0000313" key="12">
    <source>
        <dbReference type="EMBL" id="KAJ7340424.1"/>
    </source>
</evidence>
<evidence type="ECO:0000256" key="4">
    <source>
        <dbReference type="ARBA" id="ARBA00022827"/>
    </source>
</evidence>
<evidence type="ECO:0000256" key="3">
    <source>
        <dbReference type="ARBA" id="ARBA00022630"/>
    </source>
</evidence>
<organism evidence="12 13">
    <name type="scientific">Desmophyllum pertusum</name>
    <dbReference type="NCBI Taxonomy" id="174260"/>
    <lineage>
        <taxon>Eukaryota</taxon>
        <taxon>Metazoa</taxon>
        <taxon>Cnidaria</taxon>
        <taxon>Anthozoa</taxon>
        <taxon>Hexacorallia</taxon>
        <taxon>Scleractinia</taxon>
        <taxon>Caryophylliina</taxon>
        <taxon>Caryophylliidae</taxon>
        <taxon>Desmophyllum</taxon>
    </lineage>
</organism>
<comment type="subcellular location">
    <subcellularLocation>
        <location evidence="2">Mitochondrion intermembrane space</location>
    </subcellularLocation>
</comment>
<evidence type="ECO:0000256" key="1">
    <source>
        <dbReference type="ARBA" id="ARBA00001974"/>
    </source>
</evidence>
<dbReference type="GO" id="GO:0005758">
    <property type="term" value="C:mitochondrial intermembrane space"/>
    <property type="evidence" value="ECO:0007669"/>
    <property type="project" value="UniProtKB-SubCell"/>
</dbReference>